<dbReference type="InterPro" id="IPR005225">
    <property type="entry name" value="Small_GTP-bd"/>
</dbReference>
<dbReference type="InterPro" id="IPR050209">
    <property type="entry name" value="Rab_GTPases_membrane_traffic"/>
</dbReference>
<sequence length="195" mass="22394">MEEDFVIERPAKPVIQPKKAVRMKVVSMGDAAVGKSCLIKRYCERRFVSKYITTIGVDFGVKPAEVKGREVKVNFWDLAGPKEYFDVRNEFYKDSQGALLVYDVSSRPTFESLDTWMAEALKHGAPKDMVVYVCANKSDKMKREVTEKEGRVWAQRRGFKFFQTSANSGEGVDDMFEGIFAEVYERFFSFTEDIL</sequence>
<dbReference type="SMART" id="SM00177">
    <property type="entry name" value="ARF"/>
    <property type="match status" value="1"/>
</dbReference>
<dbReference type="SMART" id="SM00175">
    <property type="entry name" value="RAB"/>
    <property type="match status" value="1"/>
</dbReference>
<evidence type="ECO:0000256" key="1">
    <source>
        <dbReference type="ARBA" id="ARBA00006270"/>
    </source>
</evidence>
<dbReference type="EMBL" id="HBIB01022966">
    <property type="protein sequence ID" value="CAE0252796.1"/>
    <property type="molecule type" value="Transcribed_RNA"/>
</dbReference>
<dbReference type="SUPFAM" id="SSF52540">
    <property type="entry name" value="P-loop containing nucleoside triphosphate hydrolases"/>
    <property type="match status" value="1"/>
</dbReference>
<comment type="similarity">
    <text evidence="1">Belongs to the small GTPase superfamily. Rab family.</text>
</comment>
<dbReference type="PRINTS" id="PR00449">
    <property type="entry name" value="RASTRNSFRMNG"/>
</dbReference>
<evidence type="ECO:0000313" key="2">
    <source>
        <dbReference type="EMBL" id="CAE0252796.1"/>
    </source>
</evidence>
<dbReference type="PANTHER" id="PTHR47979">
    <property type="entry name" value="DRAB11-RELATED"/>
    <property type="match status" value="1"/>
</dbReference>
<reference evidence="2" key="1">
    <citation type="submission" date="2021-01" db="EMBL/GenBank/DDBJ databases">
        <authorList>
            <person name="Corre E."/>
            <person name="Pelletier E."/>
            <person name="Niang G."/>
            <person name="Scheremetjew M."/>
            <person name="Finn R."/>
            <person name="Kale V."/>
            <person name="Holt S."/>
            <person name="Cochrane G."/>
            <person name="Meng A."/>
            <person name="Brown T."/>
            <person name="Cohen L."/>
        </authorList>
    </citation>
    <scope>NUCLEOTIDE SEQUENCE</scope>
    <source>
        <strain evidence="2">NIES-2562</strain>
    </source>
</reference>
<dbReference type="SMART" id="SM00174">
    <property type="entry name" value="RHO"/>
    <property type="match status" value="1"/>
</dbReference>
<dbReference type="InterPro" id="IPR027417">
    <property type="entry name" value="P-loop_NTPase"/>
</dbReference>
<name>A0A7S3G8L9_9EUKA</name>
<dbReference type="SMART" id="SM00173">
    <property type="entry name" value="RAS"/>
    <property type="match status" value="1"/>
</dbReference>
<organism evidence="2">
    <name type="scientific">Palpitomonas bilix</name>
    <dbReference type="NCBI Taxonomy" id="652834"/>
    <lineage>
        <taxon>Eukaryota</taxon>
        <taxon>Eukaryota incertae sedis</taxon>
    </lineage>
</organism>
<evidence type="ECO:0008006" key="4">
    <source>
        <dbReference type="Google" id="ProtNLM"/>
    </source>
</evidence>
<gene>
    <name evidence="2" type="ORF">PBIL07802_LOCUS15025</name>
    <name evidence="3" type="ORF">PBIL07802_LOCUS15026</name>
</gene>
<dbReference type="PROSITE" id="PS51419">
    <property type="entry name" value="RAB"/>
    <property type="match status" value="1"/>
</dbReference>
<dbReference type="PROSITE" id="PS51421">
    <property type="entry name" value="RAS"/>
    <property type="match status" value="1"/>
</dbReference>
<dbReference type="FunFam" id="3.40.50.300:FF:001447">
    <property type="entry name" value="Ras-related protein Rab-1B"/>
    <property type="match status" value="1"/>
</dbReference>
<dbReference type="EMBL" id="HBIB01022967">
    <property type="protein sequence ID" value="CAE0252797.1"/>
    <property type="molecule type" value="Transcribed_RNA"/>
</dbReference>
<dbReference type="AlphaFoldDB" id="A0A7S3G8L9"/>
<accession>A0A7S3G8L9</accession>
<dbReference type="GO" id="GO:0005525">
    <property type="term" value="F:GTP binding"/>
    <property type="evidence" value="ECO:0007669"/>
    <property type="project" value="InterPro"/>
</dbReference>
<dbReference type="InterPro" id="IPR001806">
    <property type="entry name" value="Small_GTPase"/>
</dbReference>
<protein>
    <recommendedName>
        <fullName evidence="4">RJL family GTPase</fullName>
    </recommendedName>
</protein>
<evidence type="ECO:0000313" key="3">
    <source>
        <dbReference type="EMBL" id="CAE0252797.1"/>
    </source>
</evidence>
<proteinExistence type="inferred from homology"/>
<dbReference type="GO" id="GO:0003924">
    <property type="term" value="F:GTPase activity"/>
    <property type="evidence" value="ECO:0007669"/>
    <property type="project" value="InterPro"/>
</dbReference>
<dbReference type="NCBIfam" id="TIGR00231">
    <property type="entry name" value="small_GTP"/>
    <property type="match status" value="1"/>
</dbReference>
<dbReference type="Pfam" id="PF00071">
    <property type="entry name" value="Ras"/>
    <property type="match status" value="1"/>
</dbReference>
<dbReference type="Gene3D" id="3.40.50.300">
    <property type="entry name" value="P-loop containing nucleotide triphosphate hydrolases"/>
    <property type="match status" value="1"/>
</dbReference>